<proteinExistence type="predicted"/>
<evidence type="ECO:0000313" key="2">
    <source>
        <dbReference type="Proteomes" id="UP000231484"/>
    </source>
</evidence>
<dbReference type="EMBL" id="MEIQ01000053">
    <property type="protein sequence ID" value="PIT48096.1"/>
    <property type="molecule type" value="Genomic_DNA"/>
</dbReference>
<evidence type="ECO:0000313" key="1">
    <source>
        <dbReference type="EMBL" id="PIT48096.1"/>
    </source>
</evidence>
<organism evidence="1 2">
    <name type="scientific">Snodgrassella alvi</name>
    <dbReference type="NCBI Taxonomy" id="1196083"/>
    <lineage>
        <taxon>Bacteria</taxon>
        <taxon>Pseudomonadati</taxon>
        <taxon>Pseudomonadota</taxon>
        <taxon>Betaproteobacteria</taxon>
        <taxon>Neisseriales</taxon>
        <taxon>Neisseriaceae</taxon>
        <taxon>Snodgrassella</taxon>
    </lineage>
</organism>
<reference evidence="1 2" key="1">
    <citation type="journal article" date="2017" name="MBio">
        <title>Type VI secretion-mediated competition in the bee gut microbiome.</title>
        <authorList>
            <person name="Steele M.I."/>
            <person name="Kwong W.K."/>
            <person name="Powell J.E."/>
            <person name="Whiteley M."/>
            <person name="Moran N.A."/>
        </authorList>
    </citation>
    <scope>NUCLEOTIDE SEQUENCE [LARGE SCALE GENOMIC DNA]</scope>
    <source>
        <strain evidence="1 2">Occ4-2</strain>
    </source>
</reference>
<dbReference type="Gene3D" id="1.20.120.1490">
    <property type="match status" value="1"/>
</dbReference>
<dbReference type="AlphaFoldDB" id="A0A2N9XIE1"/>
<gene>
    <name evidence="1" type="ORF">BHC48_10180</name>
</gene>
<protein>
    <recommendedName>
        <fullName evidence="3">Periplasmic protein</fullName>
    </recommendedName>
</protein>
<dbReference type="PROSITE" id="PS51257">
    <property type="entry name" value="PROKAR_LIPOPROTEIN"/>
    <property type="match status" value="1"/>
</dbReference>
<sequence length="139" mass="17022">MKGKNKMVVLSWQKLVRYWTSFVILVFSCSTFASGQINCDIRKLDLTQMQKTRLRLIRIQYKRNQNTNLQHTANNRRKYEHLNQILMQPRFDETEAKRYVLNHYMSRLQQDVDELKVQYEFLQVLNHQQRKNWINNCLR</sequence>
<comment type="caution">
    <text evidence="1">The sequence shown here is derived from an EMBL/GenBank/DDBJ whole genome shotgun (WGS) entry which is preliminary data.</text>
</comment>
<accession>A0A2N9XIE1</accession>
<name>A0A2N9XIE1_9NEIS</name>
<evidence type="ECO:0008006" key="3">
    <source>
        <dbReference type="Google" id="ProtNLM"/>
    </source>
</evidence>
<dbReference type="Proteomes" id="UP000231484">
    <property type="component" value="Unassembled WGS sequence"/>
</dbReference>